<keyword evidence="2" id="KW-0809">Transit peptide</keyword>
<dbReference type="EMBL" id="JADBJN010000003">
    <property type="protein sequence ID" value="KAG5672097.1"/>
    <property type="molecule type" value="Genomic_DNA"/>
</dbReference>
<dbReference type="SUPFAM" id="SSF49777">
    <property type="entry name" value="PEBP-like"/>
    <property type="match status" value="1"/>
</dbReference>
<dbReference type="InterPro" id="IPR008914">
    <property type="entry name" value="PEBP"/>
</dbReference>
<keyword evidence="5" id="KW-0496">Mitochondrion</keyword>
<name>A0A9J6BQE8_POLVA</name>
<dbReference type="GO" id="GO:0005743">
    <property type="term" value="C:mitochondrial inner membrane"/>
    <property type="evidence" value="ECO:0007669"/>
    <property type="project" value="UniProtKB-ARBA"/>
</dbReference>
<evidence type="ECO:0000256" key="5">
    <source>
        <dbReference type="ARBA" id="ARBA00023128"/>
    </source>
</evidence>
<evidence type="ECO:0000256" key="2">
    <source>
        <dbReference type="ARBA" id="ARBA00022946"/>
    </source>
</evidence>
<evidence type="ECO:0000256" key="9">
    <source>
        <dbReference type="ARBA" id="ARBA00041206"/>
    </source>
</evidence>
<protein>
    <recommendedName>
        <fullName evidence="8">Large ribosomal subunit protein mL38</fullName>
    </recommendedName>
    <alternativeName>
        <fullName evidence="9">39S ribosomal protein L38, mitochondrial</fullName>
    </alternativeName>
</protein>
<dbReference type="FunFam" id="3.90.280.10:FF:000002">
    <property type="entry name" value="39S ribosomal protein L38, mitochondrial"/>
    <property type="match status" value="1"/>
</dbReference>
<sequence>MSFRALSFLKICSPQFIQARHGHRIRGVRPGVAKSLVEKLNPKIEDEELVRRFDIGFPYERTPRSLEFRTRYEHLKKQKKDFNFEKKARSNQLEIDLEDVKNEWLKSAGPLQLRKIAEHYGIYNDLFGKFAYFVPRVEMSIRYAIDKDNYHPVFNGNRLEPSQTKQAPEVSFNHKFSISYKEKPEEDTMWTLILTNPDGHLTKENSEYVHWMITNIPKNDIAKGEQIVPYLQSIPFKGTGYHRYIFVLYKQDKKLDFSEFKLENEKNLGDRTFSTFDFYKKYQDFITPAGLSFFQTKWDESVGELLHNQFDMKQPIFEYDFPRAFLKYQKWFPKKQPFNLYLDRYADPKEVNKRYLEQRLAKTHPFEGPEPKLLYPNAQPLKKEIPSWYRTEMRKERLGRGRIIDTE</sequence>
<keyword evidence="3" id="KW-0689">Ribosomal protein</keyword>
<dbReference type="InterPro" id="IPR036610">
    <property type="entry name" value="PEBP-like_sf"/>
</dbReference>
<reference evidence="10" key="1">
    <citation type="submission" date="2021-03" db="EMBL/GenBank/DDBJ databases">
        <title>Chromosome level genome of the anhydrobiotic midge Polypedilum vanderplanki.</title>
        <authorList>
            <person name="Yoshida Y."/>
            <person name="Kikawada T."/>
            <person name="Gusev O."/>
        </authorList>
    </citation>
    <scope>NUCLEOTIDE SEQUENCE</scope>
    <source>
        <strain evidence="10">NIAS01</strain>
        <tissue evidence="10">Whole body or cell culture</tissue>
    </source>
</reference>
<gene>
    <name evidence="10" type="ORF">PVAND_002252</name>
</gene>
<dbReference type="PANTHER" id="PTHR11362">
    <property type="entry name" value="PHOSPHATIDYLETHANOLAMINE-BINDING PROTEIN"/>
    <property type="match status" value="1"/>
</dbReference>
<dbReference type="AlphaFoldDB" id="A0A9J6BQE8"/>
<keyword evidence="4" id="KW-0175">Coiled coil</keyword>
<evidence type="ECO:0000256" key="3">
    <source>
        <dbReference type="ARBA" id="ARBA00022980"/>
    </source>
</evidence>
<evidence type="ECO:0000313" key="10">
    <source>
        <dbReference type="EMBL" id="KAG5672097.1"/>
    </source>
</evidence>
<dbReference type="Gene3D" id="3.90.280.10">
    <property type="entry name" value="PEBP-like"/>
    <property type="match status" value="1"/>
</dbReference>
<dbReference type="InterPro" id="IPR035810">
    <property type="entry name" value="PEBP_euk"/>
</dbReference>
<evidence type="ECO:0000256" key="4">
    <source>
        <dbReference type="ARBA" id="ARBA00023054"/>
    </source>
</evidence>
<organism evidence="10 11">
    <name type="scientific">Polypedilum vanderplanki</name>
    <name type="common">Sleeping chironomid midge</name>
    <dbReference type="NCBI Taxonomy" id="319348"/>
    <lineage>
        <taxon>Eukaryota</taxon>
        <taxon>Metazoa</taxon>
        <taxon>Ecdysozoa</taxon>
        <taxon>Arthropoda</taxon>
        <taxon>Hexapoda</taxon>
        <taxon>Insecta</taxon>
        <taxon>Pterygota</taxon>
        <taxon>Neoptera</taxon>
        <taxon>Endopterygota</taxon>
        <taxon>Diptera</taxon>
        <taxon>Nematocera</taxon>
        <taxon>Chironomoidea</taxon>
        <taxon>Chironomidae</taxon>
        <taxon>Chironominae</taxon>
        <taxon>Polypedilum</taxon>
        <taxon>Polypedilum</taxon>
    </lineage>
</organism>
<evidence type="ECO:0000256" key="7">
    <source>
        <dbReference type="ARBA" id="ARBA00038016"/>
    </source>
</evidence>
<proteinExistence type="inferred from homology"/>
<dbReference type="Pfam" id="PF01161">
    <property type="entry name" value="PBP"/>
    <property type="match status" value="1"/>
</dbReference>
<comment type="similarity">
    <text evidence="7">Belongs to the phosphatidylethanolamine-binding protein family. Mitochondrion-specific ribosomal protein mL38 subfamily.</text>
</comment>
<keyword evidence="11" id="KW-1185">Reference proteome</keyword>
<evidence type="ECO:0000313" key="11">
    <source>
        <dbReference type="Proteomes" id="UP001107558"/>
    </source>
</evidence>
<evidence type="ECO:0000256" key="6">
    <source>
        <dbReference type="ARBA" id="ARBA00023274"/>
    </source>
</evidence>
<dbReference type="Proteomes" id="UP001107558">
    <property type="component" value="Chromosome 3"/>
</dbReference>
<dbReference type="GO" id="GO:0005762">
    <property type="term" value="C:mitochondrial large ribosomal subunit"/>
    <property type="evidence" value="ECO:0007669"/>
    <property type="project" value="TreeGrafter"/>
</dbReference>
<dbReference type="OrthoDB" id="2153661at2759"/>
<dbReference type="CDD" id="cd00866">
    <property type="entry name" value="PEBP_euk"/>
    <property type="match status" value="1"/>
</dbReference>
<dbReference type="PANTHER" id="PTHR11362:SF133">
    <property type="entry name" value="LARGE RIBOSOMAL SUBUNIT PROTEIN ML38"/>
    <property type="match status" value="1"/>
</dbReference>
<evidence type="ECO:0000256" key="1">
    <source>
        <dbReference type="ARBA" id="ARBA00004173"/>
    </source>
</evidence>
<comment type="subcellular location">
    <subcellularLocation>
        <location evidence="1">Mitochondrion</location>
    </subcellularLocation>
</comment>
<accession>A0A9J6BQE8</accession>
<evidence type="ECO:0000256" key="8">
    <source>
        <dbReference type="ARBA" id="ARBA00039444"/>
    </source>
</evidence>
<comment type="caution">
    <text evidence="10">The sequence shown here is derived from an EMBL/GenBank/DDBJ whole genome shotgun (WGS) entry which is preliminary data.</text>
</comment>
<keyword evidence="6" id="KW-0687">Ribonucleoprotein</keyword>